<evidence type="ECO:0000313" key="2">
    <source>
        <dbReference type="EMBL" id="AVK75891.1"/>
    </source>
</evidence>
<gene>
    <name evidence="2" type="ORF">pneo_cds_284</name>
</gene>
<feature type="region of interest" description="Disordered" evidence="1">
    <location>
        <begin position="10"/>
        <end position="54"/>
    </location>
</feature>
<dbReference type="GeneID" id="36842604"/>
<dbReference type="EMBL" id="MG011690">
    <property type="protein sequence ID" value="AVK75891.1"/>
    <property type="molecule type" value="Genomic_DNA"/>
</dbReference>
<feature type="compositionally biased region" description="Acidic residues" evidence="1">
    <location>
        <begin position="211"/>
        <end position="225"/>
    </location>
</feature>
<proteinExistence type="predicted"/>
<dbReference type="Proteomes" id="UP000249287">
    <property type="component" value="Segment"/>
</dbReference>
<feature type="compositionally biased region" description="Basic and acidic residues" evidence="1">
    <location>
        <begin position="301"/>
        <end position="314"/>
    </location>
</feature>
<feature type="region of interest" description="Disordered" evidence="1">
    <location>
        <begin position="210"/>
        <end position="231"/>
    </location>
</feature>
<feature type="compositionally biased region" description="Acidic residues" evidence="1">
    <location>
        <begin position="333"/>
        <end position="356"/>
    </location>
</feature>
<evidence type="ECO:0000256" key="1">
    <source>
        <dbReference type="SAM" id="MobiDB-lite"/>
    </source>
</evidence>
<protein>
    <submittedName>
        <fullName evidence="2">Uncharacterized protein</fullName>
    </submittedName>
</protein>
<feature type="compositionally biased region" description="Basic and acidic residues" evidence="1">
    <location>
        <begin position="266"/>
        <end position="276"/>
    </location>
</feature>
<dbReference type="KEGG" id="vg:36842604"/>
<feature type="compositionally biased region" description="Polar residues" evidence="1">
    <location>
        <begin position="19"/>
        <end position="39"/>
    </location>
</feature>
<feature type="compositionally biased region" description="Basic and acidic residues" evidence="1">
    <location>
        <begin position="282"/>
        <end position="292"/>
    </location>
</feature>
<dbReference type="RefSeq" id="YP_009481894.1">
    <property type="nucleotide sequence ID" value="NC_037666.1"/>
</dbReference>
<sequence>MQGLMDAFVVRTKRKAPENSPTPFSASGDKTPTAYSQGRVTPKRPRATSSTLRAAVDGPSVPSSLWSEGVQAGTVWSYVVDALLDNVPLSRIVRVIKTLGALAAVSRLLHDVLHLKRIRVDVLNSISQYEGRESPSKPVTVMCSAVPLALVGTRRKLVFELFTNTEHEGVSLMVAHGLYTTERHWYRARTGLLCRRTTDDLCKKAAQTVDGIDDDDDDDDSDGTGDESARRHEDGRLFWPKCERMIEMPLSHILWDDIRWTNKAPWKDDNDKEDNHGNPPKDPIDDHQKGCDLEGDEDRDEERHDTTRAEKDVGRGSPVNVGPDGDGANGDNGGDDWDDNDRDDGDDDDDDDDHDDEFGKWLSFDDGRWSMCIFHDYRGRMSLYKVSVCLL</sequence>
<feature type="region of interest" description="Disordered" evidence="1">
    <location>
        <begin position="266"/>
        <end position="360"/>
    </location>
</feature>
<reference evidence="2" key="1">
    <citation type="journal article" date="2018" name="Nat. Commun.">
        <title>Diversity and evolution of the emerging Pandoraviridae family.</title>
        <authorList>
            <person name="Legendre M."/>
            <person name="Fabre E."/>
            <person name="Poirot O."/>
            <person name="Jeudy S."/>
            <person name="Lartigue A."/>
            <person name="Alempic J.M."/>
            <person name="Beucher L."/>
            <person name="Philippe N."/>
            <person name="Bertaux L."/>
            <person name="Christo-Foroux E."/>
            <person name="Labadie K."/>
            <person name="Coute Y."/>
            <person name="Abergel C."/>
            <person name="Claverie J.M."/>
        </authorList>
    </citation>
    <scope>NUCLEOTIDE SEQUENCE [LARGE SCALE GENOMIC DNA]</scope>
    <source>
        <strain evidence="2">Neocaledonia</strain>
    </source>
</reference>
<organism evidence="2">
    <name type="scientific">Pandoravirus neocaledonia</name>
    <dbReference type="NCBI Taxonomy" id="2107708"/>
    <lineage>
        <taxon>Viruses</taxon>
        <taxon>Pandoravirus</taxon>
    </lineage>
</organism>
<accession>A0A2U7UBP7</accession>
<name>A0A2U7UBP7_9VIRU</name>